<dbReference type="InterPro" id="IPR051934">
    <property type="entry name" value="Phage_Tail_Fiber_Structural"/>
</dbReference>
<gene>
    <name evidence="2" type="ORF">EV692_2387</name>
</gene>
<feature type="domain" description="Phage tail collar" evidence="1">
    <location>
        <begin position="100"/>
        <end position="147"/>
    </location>
</feature>
<sequence>MANLKETAQWETGIYQLETSDPVMGGEDGVDNRQAKQLANRTAYLKEQVESLGSDKANANHSHAIADITNLQTTLNSKANATDLTSANSNFTTLRNILVGVPIPHPLSSVPTGCLVMNGQSFNKTLYPVLATKYPSGVLPDLRGEFIRGWDNGRGVDSGRNLLSLQGDAIRNLEGRISGIVTQFGGVLNATGVFKVDPTKFDNIFGSSTKVSDYGDYLGFDASLVVPTASENRPRNIAFHYICLAA</sequence>
<comment type="caution">
    <text evidence="2">The sequence shown here is derived from an EMBL/GenBank/DDBJ whole genome shotgun (WGS) entry which is preliminary data.</text>
</comment>
<dbReference type="InterPro" id="IPR037053">
    <property type="entry name" value="Phage_tail_collar_dom_sf"/>
</dbReference>
<evidence type="ECO:0000313" key="3">
    <source>
        <dbReference type="Proteomes" id="UP000295496"/>
    </source>
</evidence>
<dbReference type="Proteomes" id="UP000295496">
    <property type="component" value="Unassembled WGS sequence"/>
</dbReference>
<evidence type="ECO:0000259" key="1">
    <source>
        <dbReference type="Pfam" id="PF07484"/>
    </source>
</evidence>
<dbReference type="Gene3D" id="3.90.1340.10">
    <property type="entry name" value="Phage tail collar domain"/>
    <property type="match status" value="1"/>
</dbReference>
<evidence type="ECO:0000313" key="2">
    <source>
        <dbReference type="EMBL" id="TCK64903.1"/>
    </source>
</evidence>
<proteinExistence type="predicted"/>
<dbReference type="EMBL" id="SMGJ01000012">
    <property type="protein sequence ID" value="TCK64903.1"/>
    <property type="molecule type" value="Genomic_DNA"/>
</dbReference>
<dbReference type="PANTHER" id="PTHR35191">
    <property type="entry name" value="PROPHAGE SIDE TAIL FIBER PROTEIN HOMOLOG STFQ-RELATED"/>
    <property type="match status" value="1"/>
</dbReference>
<organism evidence="2 3">
    <name type="scientific">Lonepinella koalarum</name>
    <dbReference type="NCBI Taxonomy" id="53417"/>
    <lineage>
        <taxon>Bacteria</taxon>
        <taxon>Pseudomonadati</taxon>
        <taxon>Pseudomonadota</taxon>
        <taxon>Gammaproteobacteria</taxon>
        <taxon>Pasteurellales</taxon>
        <taxon>Pasteurellaceae</taxon>
        <taxon>Lonepinella</taxon>
    </lineage>
</organism>
<keyword evidence="3" id="KW-1185">Reference proteome</keyword>
<dbReference type="Pfam" id="PF12789">
    <property type="entry name" value="PTR"/>
    <property type="match status" value="1"/>
</dbReference>
<dbReference type="InterPro" id="IPR011083">
    <property type="entry name" value="Phage_tail_collar_dom"/>
</dbReference>
<dbReference type="Pfam" id="PF07484">
    <property type="entry name" value="Collar"/>
    <property type="match status" value="1"/>
</dbReference>
<accession>A0A4R1KKQ8</accession>
<reference evidence="2 3" key="1">
    <citation type="submission" date="2019-03" db="EMBL/GenBank/DDBJ databases">
        <title>Genomic Encyclopedia of Type Strains, Phase IV (KMG-IV): sequencing the most valuable type-strain genomes for metagenomic binning, comparative biology and taxonomic classification.</title>
        <authorList>
            <person name="Goeker M."/>
        </authorList>
    </citation>
    <scope>NUCLEOTIDE SEQUENCE [LARGE SCALE GENOMIC DNA]</scope>
    <source>
        <strain evidence="2 3">DSM 10053</strain>
    </source>
</reference>
<dbReference type="SUPFAM" id="SSF88874">
    <property type="entry name" value="Receptor-binding domain of short tail fibre protein gp12"/>
    <property type="match status" value="1"/>
</dbReference>
<dbReference type="PANTHER" id="PTHR35191:SF1">
    <property type="entry name" value="PROPHAGE SIDE TAIL FIBER PROTEIN HOMOLOG STFQ-RELATED"/>
    <property type="match status" value="1"/>
</dbReference>
<dbReference type="AlphaFoldDB" id="A0A4R1KKQ8"/>
<protein>
    <submittedName>
        <fullName evidence="2">Tail-like repeat protein</fullName>
    </submittedName>
</protein>
<dbReference type="RefSeq" id="WP_132302941.1">
    <property type="nucleotide sequence ID" value="NZ_CP170642.1"/>
</dbReference>
<name>A0A4R1KKQ8_9PAST</name>